<protein>
    <submittedName>
        <fullName evidence="1">Uncharacterized protein</fullName>
    </submittedName>
</protein>
<dbReference type="EMBL" id="CM042033">
    <property type="protein sequence ID" value="KAI3774375.1"/>
    <property type="molecule type" value="Genomic_DNA"/>
</dbReference>
<keyword evidence="2" id="KW-1185">Reference proteome</keyword>
<evidence type="ECO:0000313" key="2">
    <source>
        <dbReference type="Proteomes" id="UP001056120"/>
    </source>
</evidence>
<comment type="caution">
    <text evidence="1">The sequence shown here is derived from an EMBL/GenBank/DDBJ whole genome shotgun (WGS) entry which is preliminary data.</text>
</comment>
<sequence>MYPRIQSFTSKESPQETTCYETIRDGYGAATGGYCLAAKCCGLVAVLAALTCYSAKGLATTCGCYSIVGNVCSTATVGCYSALTIGFSAVGEAEGTGPRHNEEVLEEALLLLCP</sequence>
<organism evidence="1 2">
    <name type="scientific">Smallanthus sonchifolius</name>
    <dbReference type="NCBI Taxonomy" id="185202"/>
    <lineage>
        <taxon>Eukaryota</taxon>
        <taxon>Viridiplantae</taxon>
        <taxon>Streptophyta</taxon>
        <taxon>Embryophyta</taxon>
        <taxon>Tracheophyta</taxon>
        <taxon>Spermatophyta</taxon>
        <taxon>Magnoliopsida</taxon>
        <taxon>eudicotyledons</taxon>
        <taxon>Gunneridae</taxon>
        <taxon>Pentapetalae</taxon>
        <taxon>asterids</taxon>
        <taxon>campanulids</taxon>
        <taxon>Asterales</taxon>
        <taxon>Asteraceae</taxon>
        <taxon>Asteroideae</taxon>
        <taxon>Heliantheae alliance</taxon>
        <taxon>Millerieae</taxon>
        <taxon>Smallanthus</taxon>
    </lineage>
</organism>
<reference evidence="1 2" key="2">
    <citation type="journal article" date="2022" name="Mol. Ecol. Resour.">
        <title>The genomes of chicory, endive, great burdock and yacon provide insights into Asteraceae paleo-polyploidization history and plant inulin production.</title>
        <authorList>
            <person name="Fan W."/>
            <person name="Wang S."/>
            <person name="Wang H."/>
            <person name="Wang A."/>
            <person name="Jiang F."/>
            <person name="Liu H."/>
            <person name="Zhao H."/>
            <person name="Xu D."/>
            <person name="Zhang Y."/>
        </authorList>
    </citation>
    <scope>NUCLEOTIDE SEQUENCE [LARGE SCALE GENOMIC DNA]</scope>
    <source>
        <strain evidence="2">cv. Yunnan</strain>
        <tissue evidence="1">Leaves</tissue>
    </source>
</reference>
<evidence type="ECO:0000313" key="1">
    <source>
        <dbReference type="EMBL" id="KAI3774375.1"/>
    </source>
</evidence>
<proteinExistence type="predicted"/>
<dbReference type="Proteomes" id="UP001056120">
    <property type="component" value="Linkage Group LG16"/>
</dbReference>
<reference evidence="2" key="1">
    <citation type="journal article" date="2022" name="Mol. Ecol. Resour.">
        <title>The genomes of chicory, endive, great burdock and yacon provide insights into Asteraceae palaeo-polyploidization history and plant inulin production.</title>
        <authorList>
            <person name="Fan W."/>
            <person name="Wang S."/>
            <person name="Wang H."/>
            <person name="Wang A."/>
            <person name="Jiang F."/>
            <person name="Liu H."/>
            <person name="Zhao H."/>
            <person name="Xu D."/>
            <person name="Zhang Y."/>
        </authorList>
    </citation>
    <scope>NUCLEOTIDE SEQUENCE [LARGE SCALE GENOMIC DNA]</scope>
    <source>
        <strain evidence="2">cv. Yunnan</strain>
    </source>
</reference>
<name>A0ACB9FTB6_9ASTR</name>
<gene>
    <name evidence="1" type="ORF">L1987_48928</name>
</gene>
<accession>A0ACB9FTB6</accession>